<comment type="caution">
    <text evidence="5">The sequence shown here is derived from an EMBL/GenBank/DDBJ whole genome shotgun (WGS) entry which is preliminary data.</text>
</comment>
<dbReference type="InterPro" id="IPR004031">
    <property type="entry name" value="PMP22/EMP/MP20/Claudin"/>
</dbReference>
<dbReference type="Proteomes" id="UP001152795">
    <property type="component" value="Unassembled WGS sequence"/>
</dbReference>
<comment type="subcellular location">
    <subcellularLocation>
        <location evidence="1">Membrane</location>
        <topology evidence="1">Multi-pass membrane protein</topology>
    </subcellularLocation>
</comment>
<name>A0A6S7IAP2_PARCT</name>
<evidence type="ECO:0000313" key="5">
    <source>
        <dbReference type="EMBL" id="CAB4013130.1"/>
    </source>
</evidence>
<evidence type="ECO:0000256" key="4">
    <source>
        <dbReference type="ARBA" id="ARBA00023136"/>
    </source>
</evidence>
<protein>
    <submittedName>
        <fullName evidence="5">Claudin domain-containing 2-like isoform X2</fullName>
    </submittedName>
</protein>
<evidence type="ECO:0000256" key="2">
    <source>
        <dbReference type="ARBA" id="ARBA00022692"/>
    </source>
</evidence>
<accession>A0A6S7IAP2</accession>
<keyword evidence="6" id="KW-1185">Reference proteome</keyword>
<keyword evidence="4" id="KW-0472">Membrane</keyword>
<keyword evidence="2" id="KW-0812">Transmembrane</keyword>
<organism evidence="5 6">
    <name type="scientific">Paramuricea clavata</name>
    <name type="common">Red gorgonian</name>
    <name type="synonym">Violescent sea-whip</name>
    <dbReference type="NCBI Taxonomy" id="317549"/>
    <lineage>
        <taxon>Eukaryota</taxon>
        <taxon>Metazoa</taxon>
        <taxon>Cnidaria</taxon>
        <taxon>Anthozoa</taxon>
        <taxon>Octocorallia</taxon>
        <taxon>Malacalcyonacea</taxon>
        <taxon>Plexauridae</taxon>
        <taxon>Paramuricea</taxon>
    </lineage>
</organism>
<evidence type="ECO:0000256" key="3">
    <source>
        <dbReference type="ARBA" id="ARBA00022989"/>
    </source>
</evidence>
<dbReference type="AlphaFoldDB" id="A0A6S7IAP2"/>
<proteinExistence type="predicted"/>
<dbReference type="PANTHER" id="PTHR10671:SF108">
    <property type="entry name" value="CLAUDIN FAMILY PROTEIN-RELATED"/>
    <property type="match status" value="1"/>
</dbReference>
<evidence type="ECO:0000313" key="6">
    <source>
        <dbReference type="Proteomes" id="UP001152795"/>
    </source>
</evidence>
<keyword evidence="3" id="KW-1133">Transmembrane helix</keyword>
<dbReference type="GO" id="GO:0005886">
    <property type="term" value="C:plasma membrane"/>
    <property type="evidence" value="ECO:0007669"/>
    <property type="project" value="TreeGrafter"/>
</dbReference>
<dbReference type="EMBL" id="CACRXK020007768">
    <property type="protein sequence ID" value="CAB4013130.1"/>
    <property type="molecule type" value="Genomic_DNA"/>
</dbReference>
<dbReference type="Pfam" id="PF00822">
    <property type="entry name" value="PMP22_Claudin"/>
    <property type="match status" value="1"/>
</dbReference>
<dbReference type="PANTHER" id="PTHR10671">
    <property type="entry name" value="EPITHELIAL MEMBRANE PROTEIN-RELATED"/>
    <property type="match status" value="1"/>
</dbReference>
<sequence>MIKIIVTFVTCFVSVLMIVLAFATTHWNQHTTREAGFDANQIHYHHEGLFERCFDVYENDTFVDSKSNCMNIDIEAWNVIVMILLGISMLFFILAFVFATVYSFYTRRSKYPLVTNCSLVGLAALGAFIAMMIYTFKLWENDVFFSWSYGAGWTTVAMALIGIVLIMADR</sequence>
<evidence type="ECO:0000256" key="1">
    <source>
        <dbReference type="ARBA" id="ARBA00004141"/>
    </source>
</evidence>
<dbReference type="OrthoDB" id="5967271at2759"/>
<reference evidence="5" key="1">
    <citation type="submission" date="2020-04" db="EMBL/GenBank/DDBJ databases">
        <authorList>
            <person name="Alioto T."/>
            <person name="Alioto T."/>
            <person name="Gomez Garrido J."/>
        </authorList>
    </citation>
    <scope>NUCLEOTIDE SEQUENCE</scope>
    <source>
        <strain evidence="5">A484AB</strain>
    </source>
</reference>
<gene>
    <name evidence="5" type="ORF">PACLA_8A058463</name>
</gene>
<dbReference type="Gene3D" id="1.20.140.150">
    <property type="match status" value="1"/>
</dbReference>
<dbReference type="InterPro" id="IPR050579">
    <property type="entry name" value="PMP-22/EMP/MP20-like"/>
</dbReference>